<evidence type="ECO:0000313" key="1">
    <source>
        <dbReference type="EMBL" id="VEL17820.1"/>
    </source>
</evidence>
<accession>A0A448WQT0</accession>
<dbReference type="Proteomes" id="UP000784294">
    <property type="component" value="Unassembled WGS sequence"/>
</dbReference>
<name>A0A448WQT0_9PLAT</name>
<gene>
    <name evidence="1" type="ORF">PXEA_LOCUS11260</name>
</gene>
<dbReference type="AlphaFoldDB" id="A0A448WQT0"/>
<proteinExistence type="predicted"/>
<dbReference type="EMBL" id="CAAALY010034292">
    <property type="protein sequence ID" value="VEL17820.1"/>
    <property type="molecule type" value="Genomic_DNA"/>
</dbReference>
<reference evidence="1" key="1">
    <citation type="submission" date="2018-11" db="EMBL/GenBank/DDBJ databases">
        <authorList>
            <consortium name="Pathogen Informatics"/>
        </authorList>
    </citation>
    <scope>NUCLEOTIDE SEQUENCE</scope>
</reference>
<keyword evidence="2" id="KW-1185">Reference proteome</keyword>
<evidence type="ECO:0000313" key="2">
    <source>
        <dbReference type="Proteomes" id="UP000784294"/>
    </source>
</evidence>
<protein>
    <submittedName>
        <fullName evidence="1">Uncharacterized protein</fullName>
    </submittedName>
</protein>
<comment type="caution">
    <text evidence="1">The sequence shown here is derived from an EMBL/GenBank/DDBJ whole genome shotgun (WGS) entry which is preliminary data.</text>
</comment>
<organism evidence="1 2">
    <name type="scientific">Protopolystoma xenopodis</name>
    <dbReference type="NCBI Taxonomy" id="117903"/>
    <lineage>
        <taxon>Eukaryota</taxon>
        <taxon>Metazoa</taxon>
        <taxon>Spiralia</taxon>
        <taxon>Lophotrochozoa</taxon>
        <taxon>Platyhelminthes</taxon>
        <taxon>Monogenea</taxon>
        <taxon>Polyopisthocotylea</taxon>
        <taxon>Polystomatidea</taxon>
        <taxon>Polystomatidae</taxon>
        <taxon>Protopolystoma</taxon>
    </lineage>
</organism>
<sequence length="215" mass="23955">MFANKLVLLFPRYHFIVSRMEASMQAYTLFALFSIPFFLLKAPHSPLSSIKPEPLQDASPRISQEPAQLASYNLSRIVHKDEASVTTQSHEMVSENSTLFLPSESAPEKGVDHKSTAFSNDTASLHQSAASQDLVRFIREKLMARPVISLDELAKSYQNIVKPNSIVWALELGLLLGSRVRILCQPTEKNGRFSTKAVLLAHVNFRLGDAVPSFD</sequence>